<feature type="non-terminal residue" evidence="1">
    <location>
        <position position="102"/>
    </location>
</feature>
<name>A0A1A6HWE9_NEOLE</name>
<accession>A0A1A6HWE9</accession>
<dbReference type="EMBL" id="LZPO01008087">
    <property type="protein sequence ID" value="OBS82315.1"/>
    <property type="molecule type" value="Genomic_DNA"/>
</dbReference>
<reference evidence="1 2" key="1">
    <citation type="submission" date="2016-06" db="EMBL/GenBank/DDBJ databases">
        <title>The Draft Genome Sequence and Annotation of the Desert Woodrat Neotoma lepida.</title>
        <authorList>
            <person name="Campbell M."/>
            <person name="Oakeson K.F."/>
            <person name="Yandell M."/>
            <person name="Halpert J.R."/>
            <person name="Dearing D."/>
        </authorList>
    </citation>
    <scope>NUCLEOTIDE SEQUENCE [LARGE SCALE GENOMIC DNA]</scope>
    <source>
        <strain evidence="1">417</strain>
        <tissue evidence="1">Liver</tissue>
    </source>
</reference>
<dbReference type="AlphaFoldDB" id="A0A1A6HWE9"/>
<comment type="caution">
    <text evidence="1">The sequence shown here is derived from an EMBL/GenBank/DDBJ whole genome shotgun (WGS) entry which is preliminary data.</text>
</comment>
<sequence>MAKLTTKAQVIDRAAQPCAVRSLSLRKGGEHEDIACIPILCNTDPGAYSGFLNLEMTLYVCPGPCARGSAATHNCRFFHLPSCSTALRTHRLLQNGPSSDKS</sequence>
<protein>
    <submittedName>
        <fullName evidence="1">Uncharacterized protein</fullName>
    </submittedName>
</protein>
<keyword evidence="2" id="KW-1185">Reference proteome</keyword>
<dbReference type="Proteomes" id="UP000092124">
    <property type="component" value="Unassembled WGS sequence"/>
</dbReference>
<gene>
    <name evidence="1" type="ORF">A6R68_23698</name>
</gene>
<proteinExistence type="predicted"/>
<evidence type="ECO:0000313" key="2">
    <source>
        <dbReference type="Proteomes" id="UP000092124"/>
    </source>
</evidence>
<organism evidence="1 2">
    <name type="scientific">Neotoma lepida</name>
    <name type="common">Desert woodrat</name>
    <dbReference type="NCBI Taxonomy" id="56216"/>
    <lineage>
        <taxon>Eukaryota</taxon>
        <taxon>Metazoa</taxon>
        <taxon>Chordata</taxon>
        <taxon>Craniata</taxon>
        <taxon>Vertebrata</taxon>
        <taxon>Euteleostomi</taxon>
        <taxon>Mammalia</taxon>
        <taxon>Eutheria</taxon>
        <taxon>Euarchontoglires</taxon>
        <taxon>Glires</taxon>
        <taxon>Rodentia</taxon>
        <taxon>Myomorpha</taxon>
        <taxon>Muroidea</taxon>
        <taxon>Cricetidae</taxon>
        <taxon>Neotominae</taxon>
        <taxon>Neotoma</taxon>
    </lineage>
</organism>
<evidence type="ECO:0000313" key="1">
    <source>
        <dbReference type="EMBL" id="OBS82315.1"/>
    </source>
</evidence>